<sequence>MKPNRRRTLVQWKHKASSVLSLAWDQIRMGHTLIEKPGGFERFCGYAHVRTLSIWIALLEVIYLIYQGFIVSTDILTPSSNVSSISSSLHAFAVILALTAVFLHVLGILRRTPTLLIPHMLMQVLAILALFALAAFSLYALLVGTSVKINLTIEGDLTTEGLQAPSNFPRLPLPRVPIAKVSALLIAILITVTIFYATTAMATIWCFHVVLDCYRWLILRIAEKAQVNGNRPPTIPVIVEATKGGQNGANGHQNHHGVVPSQV</sequence>
<keyword evidence="1" id="KW-0812">Transmembrane</keyword>
<feature type="transmembrane region" description="Helical" evidence="1">
    <location>
        <begin position="89"/>
        <end position="109"/>
    </location>
</feature>
<evidence type="ECO:0000313" key="4">
    <source>
        <dbReference type="WBParaSite" id="MBELARI_LOCUS11798"/>
    </source>
</evidence>
<evidence type="ECO:0000256" key="1">
    <source>
        <dbReference type="SAM" id="Phobius"/>
    </source>
</evidence>
<name>A0AAF3J2B4_9BILA</name>
<keyword evidence="1" id="KW-0472">Membrane</keyword>
<evidence type="ECO:0000313" key="2">
    <source>
        <dbReference type="Proteomes" id="UP000887575"/>
    </source>
</evidence>
<accession>A0AAF3J2B4</accession>
<evidence type="ECO:0000313" key="3">
    <source>
        <dbReference type="WBParaSite" id="MBELARI_LOCUS1019.2"/>
    </source>
</evidence>
<proteinExistence type="predicted"/>
<dbReference type="Proteomes" id="UP000887575">
    <property type="component" value="Unassembled WGS sequence"/>
</dbReference>
<dbReference type="AlphaFoldDB" id="A0AAF3J2B4"/>
<dbReference type="WBParaSite" id="MBELARI_LOCUS1019.2">
    <property type="protein sequence ID" value="MBELARI_LOCUS1019.2"/>
    <property type="gene ID" value="MBELARI_LOCUS1019"/>
</dbReference>
<protein>
    <submittedName>
        <fullName evidence="3 4">Uncharacterized protein</fullName>
    </submittedName>
</protein>
<dbReference type="WBParaSite" id="MBELARI_LOCUS11798">
    <property type="protein sequence ID" value="MBELARI_LOCUS11798"/>
    <property type="gene ID" value="MBELARI_LOCUS11798"/>
</dbReference>
<reference evidence="3 4" key="1">
    <citation type="submission" date="2024-02" db="UniProtKB">
        <authorList>
            <consortium name="WormBaseParasite"/>
        </authorList>
    </citation>
    <scope>IDENTIFICATION</scope>
</reference>
<feature type="transmembrane region" description="Helical" evidence="1">
    <location>
        <begin position="181"/>
        <end position="211"/>
    </location>
</feature>
<feature type="transmembrane region" description="Helical" evidence="1">
    <location>
        <begin position="121"/>
        <end position="142"/>
    </location>
</feature>
<organism evidence="2 4">
    <name type="scientific">Mesorhabditis belari</name>
    <dbReference type="NCBI Taxonomy" id="2138241"/>
    <lineage>
        <taxon>Eukaryota</taxon>
        <taxon>Metazoa</taxon>
        <taxon>Ecdysozoa</taxon>
        <taxon>Nematoda</taxon>
        <taxon>Chromadorea</taxon>
        <taxon>Rhabditida</taxon>
        <taxon>Rhabditina</taxon>
        <taxon>Rhabditomorpha</taxon>
        <taxon>Rhabditoidea</taxon>
        <taxon>Rhabditidae</taxon>
        <taxon>Mesorhabditinae</taxon>
        <taxon>Mesorhabditis</taxon>
    </lineage>
</organism>
<dbReference type="PANTHER" id="PTHR34851:SF4">
    <property type="entry name" value="MARVEL DOMAIN-CONTAINING PROTEIN"/>
    <property type="match status" value="1"/>
</dbReference>
<dbReference type="PANTHER" id="PTHR34851">
    <property type="entry name" value="PROTEIN CBG05235-RELATED"/>
    <property type="match status" value="1"/>
</dbReference>
<keyword evidence="1" id="KW-1133">Transmembrane helix</keyword>
<keyword evidence="2" id="KW-1185">Reference proteome</keyword>
<feature type="transmembrane region" description="Helical" evidence="1">
    <location>
        <begin position="52"/>
        <end position="69"/>
    </location>
</feature>